<keyword evidence="1 3" id="KW-0238">DNA-binding</keyword>
<dbReference type="Gene3D" id="3.40.50.2300">
    <property type="match status" value="1"/>
</dbReference>
<dbReference type="RefSeq" id="WP_082875463.1">
    <property type="nucleotide sequence ID" value="NZ_QQBC01000001.1"/>
</dbReference>
<dbReference type="GO" id="GO:0000156">
    <property type="term" value="F:phosphorelay response regulator activity"/>
    <property type="evidence" value="ECO:0007669"/>
    <property type="project" value="TreeGrafter"/>
</dbReference>
<dbReference type="STRING" id="1210086.GCA_001613105_00579"/>
<dbReference type="Pfam" id="PF00072">
    <property type="entry name" value="Response_reg"/>
    <property type="match status" value="1"/>
</dbReference>
<evidence type="ECO:0000256" key="1">
    <source>
        <dbReference type="ARBA" id="ARBA00023125"/>
    </source>
</evidence>
<dbReference type="CDD" id="cd00383">
    <property type="entry name" value="trans_reg_C"/>
    <property type="match status" value="1"/>
</dbReference>
<organism evidence="7 8">
    <name type="scientific">Nocardia pseudobrasiliensis</name>
    <dbReference type="NCBI Taxonomy" id="45979"/>
    <lineage>
        <taxon>Bacteria</taxon>
        <taxon>Bacillati</taxon>
        <taxon>Actinomycetota</taxon>
        <taxon>Actinomycetes</taxon>
        <taxon>Mycobacteriales</taxon>
        <taxon>Nocardiaceae</taxon>
        <taxon>Nocardia</taxon>
    </lineage>
</organism>
<dbReference type="AlphaFoldDB" id="A0A370IEN3"/>
<dbReference type="InterPro" id="IPR001789">
    <property type="entry name" value="Sig_transdc_resp-reg_receiver"/>
</dbReference>
<feature type="modified residue" description="4-aspartylphosphate" evidence="2">
    <location>
        <position position="51"/>
    </location>
</feature>
<feature type="compositionally biased region" description="Polar residues" evidence="4">
    <location>
        <begin position="238"/>
        <end position="252"/>
    </location>
</feature>
<comment type="caution">
    <text evidence="7">The sequence shown here is derived from an EMBL/GenBank/DDBJ whole genome shotgun (WGS) entry which is preliminary data.</text>
</comment>
<dbReference type="Pfam" id="PF00486">
    <property type="entry name" value="Trans_reg_C"/>
    <property type="match status" value="1"/>
</dbReference>
<keyword evidence="2" id="KW-0597">Phosphoprotein</keyword>
<protein>
    <submittedName>
        <fullName evidence="7">Winged helix family two component transcriptional regulator</fullName>
    </submittedName>
</protein>
<dbReference type="InterPro" id="IPR001867">
    <property type="entry name" value="OmpR/PhoB-type_DNA-bd"/>
</dbReference>
<dbReference type="InterPro" id="IPR039420">
    <property type="entry name" value="WalR-like"/>
</dbReference>
<evidence type="ECO:0000313" key="8">
    <source>
        <dbReference type="Proteomes" id="UP000254869"/>
    </source>
</evidence>
<evidence type="ECO:0000259" key="5">
    <source>
        <dbReference type="PROSITE" id="PS50110"/>
    </source>
</evidence>
<accession>A0A370IEN3</accession>
<dbReference type="PROSITE" id="PS51755">
    <property type="entry name" value="OMPR_PHOB"/>
    <property type="match status" value="1"/>
</dbReference>
<feature type="DNA-binding region" description="OmpR/PhoB-type" evidence="3">
    <location>
        <begin position="124"/>
        <end position="219"/>
    </location>
</feature>
<sequence length="252" mass="26887">MRVLVLEDDPRLSEEVTAGLRGAGFAVDVASDIADADFKIAVNGYDCLVVDRGLPDGDGLDLVADTRAAGRSVPALILTARDGLADRIAGFENGADDYLAKPFALPELILRVRALCRRRDHPAASRITVGDIEIDLMRRRVHRAGILLTLTPKEFAVLERLATHPGATISRTDLIECCWDEMADPTSNVVDAVVAKLRRKLGPPSPIETIRGTGFLLNPDPTSPTAPTHPAEPPTSPNSPLMPSASASESTA</sequence>
<feature type="region of interest" description="Disordered" evidence="4">
    <location>
        <begin position="203"/>
        <end position="252"/>
    </location>
</feature>
<evidence type="ECO:0000256" key="2">
    <source>
        <dbReference type="PROSITE-ProRule" id="PRU00169"/>
    </source>
</evidence>
<evidence type="ECO:0000256" key="3">
    <source>
        <dbReference type="PROSITE-ProRule" id="PRU01091"/>
    </source>
</evidence>
<dbReference type="Gene3D" id="6.10.250.690">
    <property type="match status" value="1"/>
</dbReference>
<reference evidence="7 8" key="1">
    <citation type="submission" date="2018-07" db="EMBL/GenBank/DDBJ databases">
        <title>Genomic Encyclopedia of Type Strains, Phase IV (KMG-IV): sequencing the most valuable type-strain genomes for metagenomic binning, comparative biology and taxonomic classification.</title>
        <authorList>
            <person name="Goeker M."/>
        </authorList>
    </citation>
    <scope>NUCLEOTIDE SEQUENCE [LARGE SCALE GENOMIC DNA]</scope>
    <source>
        <strain evidence="7 8">DSM 44290</strain>
    </source>
</reference>
<keyword evidence="8" id="KW-1185">Reference proteome</keyword>
<feature type="domain" description="OmpR/PhoB-type" evidence="6">
    <location>
        <begin position="124"/>
        <end position="219"/>
    </location>
</feature>
<dbReference type="Proteomes" id="UP000254869">
    <property type="component" value="Unassembled WGS sequence"/>
</dbReference>
<gene>
    <name evidence="7" type="ORF">DFR76_101725</name>
</gene>
<evidence type="ECO:0000256" key="4">
    <source>
        <dbReference type="SAM" id="MobiDB-lite"/>
    </source>
</evidence>
<dbReference type="Gene3D" id="1.10.10.10">
    <property type="entry name" value="Winged helix-like DNA-binding domain superfamily/Winged helix DNA-binding domain"/>
    <property type="match status" value="1"/>
</dbReference>
<name>A0A370IEN3_9NOCA</name>
<proteinExistence type="predicted"/>
<dbReference type="GO" id="GO:0000976">
    <property type="term" value="F:transcription cis-regulatory region binding"/>
    <property type="evidence" value="ECO:0007669"/>
    <property type="project" value="TreeGrafter"/>
</dbReference>
<dbReference type="InterPro" id="IPR011006">
    <property type="entry name" value="CheY-like_superfamily"/>
</dbReference>
<dbReference type="SMART" id="SM00448">
    <property type="entry name" value="REC"/>
    <property type="match status" value="1"/>
</dbReference>
<feature type="domain" description="Response regulatory" evidence="5">
    <location>
        <begin position="2"/>
        <end position="116"/>
    </location>
</feature>
<evidence type="ECO:0000259" key="6">
    <source>
        <dbReference type="PROSITE" id="PS51755"/>
    </source>
</evidence>
<dbReference type="PANTHER" id="PTHR48111:SF36">
    <property type="entry name" value="TRANSCRIPTIONAL REGULATORY PROTEIN CUTR"/>
    <property type="match status" value="1"/>
</dbReference>
<dbReference type="GO" id="GO:0005829">
    <property type="term" value="C:cytosol"/>
    <property type="evidence" value="ECO:0007669"/>
    <property type="project" value="TreeGrafter"/>
</dbReference>
<evidence type="ECO:0000313" key="7">
    <source>
        <dbReference type="EMBL" id="RDI69187.1"/>
    </source>
</evidence>
<dbReference type="InterPro" id="IPR036388">
    <property type="entry name" value="WH-like_DNA-bd_sf"/>
</dbReference>
<dbReference type="SUPFAM" id="SSF46894">
    <property type="entry name" value="C-terminal effector domain of the bipartite response regulators"/>
    <property type="match status" value="1"/>
</dbReference>
<dbReference type="SMART" id="SM00862">
    <property type="entry name" value="Trans_reg_C"/>
    <property type="match status" value="1"/>
</dbReference>
<dbReference type="CDD" id="cd17624">
    <property type="entry name" value="REC_OmpR_PmrA-like"/>
    <property type="match status" value="1"/>
</dbReference>
<dbReference type="SUPFAM" id="SSF52172">
    <property type="entry name" value="CheY-like"/>
    <property type="match status" value="1"/>
</dbReference>
<dbReference type="GO" id="GO:0032993">
    <property type="term" value="C:protein-DNA complex"/>
    <property type="evidence" value="ECO:0007669"/>
    <property type="project" value="TreeGrafter"/>
</dbReference>
<dbReference type="GO" id="GO:0006355">
    <property type="term" value="P:regulation of DNA-templated transcription"/>
    <property type="evidence" value="ECO:0007669"/>
    <property type="project" value="InterPro"/>
</dbReference>
<dbReference type="EMBL" id="QQBC01000001">
    <property type="protein sequence ID" value="RDI69187.1"/>
    <property type="molecule type" value="Genomic_DNA"/>
</dbReference>
<feature type="compositionally biased region" description="Low complexity" evidence="4">
    <location>
        <begin position="219"/>
        <end position="229"/>
    </location>
</feature>
<dbReference type="PROSITE" id="PS50110">
    <property type="entry name" value="RESPONSE_REGULATORY"/>
    <property type="match status" value="1"/>
</dbReference>
<dbReference type="InterPro" id="IPR016032">
    <property type="entry name" value="Sig_transdc_resp-reg_C-effctor"/>
</dbReference>
<dbReference type="PANTHER" id="PTHR48111">
    <property type="entry name" value="REGULATOR OF RPOS"/>
    <property type="match status" value="1"/>
</dbReference>